<comment type="caution">
    <text evidence="2">The sequence shown here is derived from an EMBL/GenBank/DDBJ whole genome shotgun (WGS) entry which is preliminary data.</text>
</comment>
<dbReference type="EMBL" id="VTUX01000004">
    <property type="protein sequence ID" value="KAA1191987.1"/>
    <property type="molecule type" value="Genomic_DNA"/>
</dbReference>
<dbReference type="AlphaFoldDB" id="A0A5B0X086"/>
<name>A0A5B0X086_9GAMM</name>
<evidence type="ECO:0000256" key="1">
    <source>
        <dbReference type="SAM" id="Phobius"/>
    </source>
</evidence>
<protein>
    <submittedName>
        <fullName evidence="2">Uncharacterized protein</fullName>
    </submittedName>
</protein>
<feature type="transmembrane region" description="Helical" evidence="1">
    <location>
        <begin position="107"/>
        <end position="127"/>
    </location>
</feature>
<keyword evidence="1" id="KW-0812">Transmembrane</keyword>
<sequence>MQQGTLLDENFPSRVEAVFADARSARSAAMSLCIRFGIEASQISYYNLHSAPPNRHRNRFKHNASGWTLQKTQIKRTLIAFALIIIGIISMHLLHTSGLVSRDTATTLLAIPVVAAIVISVSGMLSWRPANVRARTKPKDDDEVVLVVEIHDVSQQYELRRALREMGADTEPGSIAEVS</sequence>
<keyword evidence="1" id="KW-0472">Membrane</keyword>
<organism evidence="2 3">
    <name type="scientific">Pseudohalioglobus sediminis</name>
    <dbReference type="NCBI Taxonomy" id="2606449"/>
    <lineage>
        <taxon>Bacteria</taxon>
        <taxon>Pseudomonadati</taxon>
        <taxon>Pseudomonadota</taxon>
        <taxon>Gammaproteobacteria</taxon>
        <taxon>Cellvibrionales</taxon>
        <taxon>Halieaceae</taxon>
        <taxon>Pseudohalioglobus</taxon>
    </lineage>
</organism>
<proteinExistence type="predicted"/>
<reference evidence="2 3" key="1">
    <citation type="submission" date="2019-09" db="EMBL/GenBank/DDBJ databases">
        <authorList>
            <person name="Chen X.-Y."/>
        </authorList>
    </citation>
    <scope>NUCLEOTIDE SEQUENCE [LARGE SCALE GENOMIC DNA]</scope>
    <source>
        <strain evidence="2 3">NY5</strain>
    </source>
</reference>
<evidence type="ECO:0000313" key="2">
    <source>
        <dbReference type="EMBL" id="KAA1191987.1"/>
    </source>
</evidence>
<feature type="transmembrane region" description="Helical" evidence="1">
    <location>
        <begin position="77"/>
        <end position="95"/>
    </location>
</feature>
<accession>A0A5B0X086</accession>
<keyword evidence="3" id="KW-1185">Reference proteome</keyword>
<keyword evidence="1" id="KW-1133">Transmembrane helix</keyword>
<dbReference type="RefSeq" id="WP_149611423.1">
    <property type="nucleotide sequence ID" value="NZ_VTUX01000004.1"/>
</dbReference>
<gene>
    <name evidence="2" type="ORF">F0M18_10730</name>
</gene>
<dbReference type="Proteomes" id="UP000323708">
    <property type="component" value="Unassembled WGS sequence"/>
</dbReference>
<evidence type="ECO:0000313" key="3">
    <source>
        <dbReference type="Proteomes" id="UP000323708"/>
    </source>
</evidence>